<evidence type="ECO:0000313" key="4">
    <source>
        <dbReference type="Proteomes" id="UP001457282"/>
    </source>
</evidence>
<dbReference type="Pfam" id="PF12076">
    <property type="entry name" value="CER1-like_C"/>
    <property type="match status" value="1"/>
</dbReference>
<comment type="subcellular location">
    <subcellularLocation>
        <location evidence="1">Membrane</location>
        <topology evidence="1">Multi-pass membrane protein</topology>
    </subcellularLocation>
</comment>
<gene>
    <name evidence="3" type="ORF">M0R45_002651</name>
</gene>
<evidence type="ECO:0000256" key="1">
    <source>
        <dbReference type="ARBA" id="ARBA00004141"/>
    </source>
</evidence>
<dbReference type="InterPro" id="IPR021940">
    <property type="entry name" value="CER1-like_C"/>
</dbReference>
<dbReference type="Proteomes" id="UP001457282">
    <property type="component" value="Unassembled WGS sequence"/>
</dbReference>
<feature type="domain" description="Very-long-chain aldehyde decarbonylase CER1-like C-terminal" evidence="2">
    <location>
        <begin position="58"/>
        <end position="121"/>
    </location>
</feature>
<keyword evidence="4" id="KW-1185">Reference proteome</keyword>
<dbReference type="EMBL" id="JBEDUW010000068">
    <property type="protein sequence ID" value="KAK9906256.1"/>
    <property type="molecule type" value="Genomic_DNA"/>
</dbReference>
<reference evidence="3 4" key="1">
    <citation type="journal article" date="2023" name="G3 (Bethesda)">
        <title>A chromosome-length genome assembly and annotation of blackberry (Rubus argutus, cv. 'Hillquist').</title>
        <authorList>
            <person name="Bruna T."/>
            <person name="Aryal R."/>
            <person name="Dudchenko O."/>
            <person name="Sargent D.J."/>
            <person name="Mead D."/>
            <person name="Buti M."/>
            <person name="Cavallini A."/>
            <person name="Hytonen T."/>
            <person name="Andres J."/>
            <person name="Pham M."/>
            <person name="Weisz D."/>
            <person name="Mascagni F."/>
            <person name="Usai G."/>
            <person name="Natali L."/>
            <person name="Bassil N."/>
            <person name="Fernandez G.E."/>
            <person name="Lomsadze A."/>
            <person name="Armour M."/>
            <person name="Olukolu B."/>
            <person name="Poorten T."/>
            <person name="Britton C."/>
            <person name="Davik J."/>
            <person name="Ashrafi H."/>
            <person name="Aiden E.L."/>
            <person name="Borodovsky M."/>
            <person name="Worthington M."/>
        </authorList>
    </citation>
    <scope>NUCLEOTIDE SEQUENCE [LARGE SCALE GENOMIC DNA]</scope>
    <source>
        <strain evidence="3">PI 553951</strain>
    </source>
</reference>
<organism evidence="3 4">
    <name type="scientific">Rubus argutus</name>
    <name type="common">Southern blackberry</name>
    <dbReference type="NCBI Taxonomy" id="59490"/>
    <lineage>
        <taxon>Eukaryota</taxon>
        <taxon>Viridiplantae</taxon>
        <taxon>Streptophyta</taxon>
        <taxon>Embryophyta</taxon>
        <taxon>Tracheophyta</taxon>
        <taxon>Spermatophyta</taxon>
        <taxon>Magnoliopsida</taxon>
        <taxon>eudicotyledons</taxon>
        <taxon>Gunneridae</taxon>
        <taxon>Pentapetalae</taxon>
        <taxon>rosids</taxon>
        <taxon>fabids</taxon>
        <taxon>Rosales</taxon>
        <taxon>Rosaceae</taxon>
        <taxon>Rosoideae</taxon>
        <taxon>Rosoideae incertae sedis</taxon>
        <taxon>Rubus</taxon>
    </lineage>
</organism>
<protein>
    <recommendedName>
        <fullName evidence="2">Very-long-chain aldehyde decarbonylase CER1-like C-terminal domain-containing protein</fullName>
    </recommendedName>
</protein>
<evidence type="ECO:0000259" key="2">
    <source>
        <dbReference type="Pfam" id="PF12076"/>
    </source>
</evidence>
<dbReference type="AlphaFoldDB" id="A0AAW1VNE5"/>
<dbReference type="GO" id="GO:0016020">
    <property type="term" value="C:membrane"/>
    <property type="evidence" value="ECO:0007669"/>
    <property type="project" value="UniProtKB-SubCell"/>
</dbReference>
<accession>A0AAW1VNE5</accession>
<evidence type="ECO:0000313" key="3">
    <source>
        <dbReference type="EMBL" id="KAK9906256.1"/>
    </source>
</evidence>
<comment type="caution">
    <text evidence="3">The sequence shown here is derived from an EMBL/GenBank/DDBJ whole genome shotgun (WGS) entry which is preliminary data.</text>
</comment>
<sequence>MHDLIRVSSSHGGGAQAATLHKDVYLKLNNSFSDTESKVVLTNGRSAQKIWLVGDGFTMNIPKSLENVYACENWLPRRVMSAWRIAGIVHALQGWNEHECGYTMLDIDKVWEATLRHGFQPLITKILFNTNIKL</sequence>
<name>A0AAW1VNE5_RUBAR</name>
<proteinExistence type="predicted"/>